<feature type="compositionally biased region" description="Low complexity" evidence="1">
    <location>
        <begin position="55"/>
        <end position="69"/>
    </location>
</feature>
<accession>T1K6R0</accession>
<feature type="compositionally biased region" description="Basic and acidic residues" evidence="1">
    <location>
        <begin position="278"/>
        <end position="300"/>
    </location>
</feature>
<dbReference type="EnsemblMetazoa" id="tetur06g01390.1">
    <property type="protein sequence ID" value="tetur06g01390.1"/>
    <property type="gene ID" value="tetur06g01390"/>
</dbReference>
<feature type="compositionally biased region" description="Low complexity" evidence="1">
    <location>
        <begin position="197"/>
        <end position="214"/>
    </location>
</feature>
<organism evidence="2 3">
    <name type="scientific">Tetranychus urticae</name>
    <name type="common">Two-spotted spider mite</name>
    <dbReference type="NCBI Taxonomy" id="32264"/>
    <lineage>
        <taxon>Eukaryota</taxon>
        <taxon>Metazoa</taxon>
        <taxon>Ecdysozoa</taxon>
        <taxon>Arthropoda</taxon>
        <taxon>Chelicerata</taxon>
        <taxon>Arachnida</taxon>
        <taxon>Acari</taxon>
        <taxon>Acariformes</taxon>
        <taxon>Trombidiformes</taxon>
        <taxon>Prostigmata</taxon>
        <taxon>Eleutherengona</taxon>
        <taxon>Raphignathae</taxon>
        <taxon>Tetranychoidea</taxon>
        <taxon>Tetranychidae</taxon>
        <taxon>Tetranychus</taxon>
    </lineage>
</organism>
<feature type="compositionally biased region" description="Low complexity" evidence="1">
    <location>
        <begin position="228"/>
        <end position="254"/>
    </location>
</feature>
<feature type="compositionally biased region" description="Polar residues" evidence="1">
    <location>
        <begin position="124"/>
        <end position="141"/>
    </location>
</feature>
<name>T1K6R0_TETUR</name>
<protein>
    <submittedName>
        <fullName evidence="2">Uncharacterized protein</fullName>
    </submittedName>
</protein>
<dbReference type="STRING" id="32264.T1K6R0"/>
<dbReference type="AlphaFoldDB" id="T1K6R0"/>
<gene>
    <name evidence="2" type="primary">107360982</name>
</gene>
<feature type="region of interest" description="Disordered" evidence="1">
    <location>
        <begin position="197"/>
        <end position="300"/>
    </location>
</feature>
<reference evidence="2" key="2">
    <citation type="submission" date="2015-06" db="UniProtKB">
        <authorList>
            <consortium name="EnsemblMetazoa"/>
        </authorList>
    </citation>
    <scope>IDENTIFICATION</scope>
</reference>
<feature type="region of interest" description="Disordered" evidence="1">
    <location>
        <begin position="1"/>
        <end position="155"/>
    </location>
</feature>
<proteinExistence type="predicted"/>
<evidence type="ECO:0000256" key="1">
    <source>
        <dbReference type="SAM" id="MobiDB-lite"/>
    </source>
</evidence>
<evidence type="ECO:0000313" key="3">
    <source>
        <dbReference type="Proteomes" id="UP000015104"/>
    </source>
</evidence>
<sequence>MTIHSANKQSTGHLASERQRRSGSVDSGKKSVPAPPPRSSSSQMSDGPEVKPRPSLNSNNKNSVGNNPNAPASRLGTSVVRSNSEPTPAQLAQLRPKSTPPEGESNQMMLDPSMVPGDFDLSMVPSNSTASLSSIDSQGSIIETGESDKTRQQLLEERHQELLRKQKLLQEQYTRLQQLSRGELPNLLLNDLKKTGSESNILSKSSSTSNVSGSLTHLPNNKKPHVAQQSQSQVQPTKQSQSRSQSSTPSKTTSMESKVSSGDNKKKESLPAPLIANKGDKSSKGPIKHETQKIYETDIL</sequence>
<dbReference type="HOGENOM" id="CLU_928505_0_0_1"/>
<feature type="compositionally biased region" description="Polar residues" evidence="1">
    <location>
        <begin position="1"/>
        <end position="13"/>
    </location>
</feature>
<feature type="compositionally biased region" description="Polar residues" evidence="1">
    <location>
        <begin position="75"/>
        <end position="87"/>
    </location>
</feature>
<evidence type="ECO:0000313" key="2">
    <source>
        <dbReference type="EnsemblMetazoa" id="tetur06g01390.1"/>
    </source>
</evidence>
<keyword evidence="3" id="KW-1185">Reference proteome</keyword>
<reference evidence="3" key="1">
    <citation type="submission" date="2011-08" db="EMBL/GenBank/DDBJ databases">
        <authorList>
            <person name="Rombauts S."/>
        </authorList>
    </citation>
    <scope>NUCLEOTIDE SEQUENCE</scope>
    <source>
        <strain evidence="3">London</strain>
    </source>
</reference>
<dbReference type="OrthoDB" id="6022652at2759"/>
<feature type="compositionally biased region" description="Basic and acidic residues" evidence="1">
    <location>
        <begin position="146"/>
        <end position="155"/>
    </location>
</feature>
<dbReference type="EMBL" id="CAEY01001794">
    <property type="status" value="NOT_ANNOTATED_CDS"/>
    <property type="molecule type" value="Genomic_DNA"/>
</dbReference>
<dbReference type="Proteomes" id="UP000015104">
    <property type="component" value="Unassembled WGS sequence"/>
</dbReference>
<dbReference type="KEGG" id="tut:107360982"/>